<dbReference type="Proteomes" id="UP000828048">
    <property type="component" value="Chromosome 1"/>
</dbReference>
<keyword evidence="2" id="KW-1185">Reference proteome</keyword>
<organism evidence="1 2">
    <name type="scientific">Vaccinium darrowii</name>
    <dbReference type="NCBI Taxonomy" id="229202"/>
    <lineage>
        <taxon>Eukaryota</taxon>
        <taxon>Viridiplantae</taxon>
        <taxon>Streptophyta</taxon>
        <taxon>Embryophyta</taxon>
        <taxon>Tracheophyta</taxon>
        <taxon>Spermatophyta</taxon>
        <taxon>Magnoliopsida</taxon>
        <taxon>eudicotyledons</taxon>
        <taxon>Gunneridae</taxon>
        <taxon>Pentapetalae</taxon>
        <taxon>asterids</taxon>
        <taxon>Ericales</taxon>
        <taxon>Ericaceae</taxon>
        <taxon>Vaccinioideae</taxon>
        <taxon>Vaccinieae</taxon>
        <taxon>Vaccinium</taxon>
    </lineage>
</organism>
<proteinExistence type="predicted"/>
<gene>
    <name evidence="1" type="ORF">Vadar_033280</name>
</gene>
<dbReference type="EMBL" id="CM037151">
    <property type="protein sequence ID" value="KAH7844925.1"/>
    <property type="molecule type" value="Genomic_DNA"/>
</dbReference>
<reference evidence="1 2" key="1">
    <citation type="journal article" date="2021" name="Hortic Res">
        <title>High-quality reference genome and annotation aids understanding of berry development for evergreen blueberry (Vaccinium darrowii).</title>
        <authorList>
            <person name="Yu J."/>
            <person name="Hulse-Kemp A.M."/>
            <person name="Babiker E."/>
            <person name="Staton M."/>
        </authorList>
    </citation>
    <scope>NUCLEOTIDE SEQUENCE [LARGE SCALE GENOMIC DNA]</scope>
    <source>
        <strain evidence="2">cv. NJ 8807/NJ 8810</strain>
        <tissue evidence="1">Young leaf</tissue>
    </source>
</reference>
<accession>A0ACB7XWS8</accession>
<comment type="caution">
    <text evidence="1">The sequence shown here is derived from an EMBL/GenBank/DDBJ whole genome shotgun (WGS) entry which is preliminary data.</text>
</comment>
<evidence type="ECO:0000313" key="2">
    <source>
        <dbReference type="Proteomes" id="UP000828048"/>
    </source>
</evidence>
<name>A0ACB7XWS8_9ERIC</name>
<protein>
    <submittedName>
        <fullName evidence="1">Uncharacterized protein</fullName>
    </submittedName>
</protein>
<evidence type="ECO:0000313" key="1">
    <source>
        <dbReference type="EMBL" id="KAH7844925.1"/>
    </source>
</evidence>
<sequence>MSTSLNTRFESLTGVVFEQVYLTDEMISHMVSWCLNLERLKMRQCYGMKDVKICSPRLKSLELWEFRCDEGSVEICAPKFVEFDDVFL</sequence>